<reference evidence="7 8" key="1">
    <citation type="submission" date="2019-03" db="EMBL/GenBank/DDBJ databases">
        <title>Burkholderia cepacia outbreak.</title>
        <authorList>
            <person name="Farzana R."/>
            <person name="Walsh T.R."/>
        </authorList>
    </citation>
    <scope>NUCLEOTIDE SEQUENCE [LARGE SCALE GENOMIC DNA]</scope>
    <source>
        <strain evidence="8">d13</strain>
    </source>
</reference>
<evidence type="ECO:0000256" key="6">
    <source>
        <dbReference type="SAM" id="Phobius"/>
    </source>
</evidence>
<protein>
    <submittedName>
        <fullName evidence="7">ABC transporter permease</fullName>
    </submittedName>
</protein>
<feature type="transmembrane region" description="Helical" evidence="6">
    <location>
        <begin position="275"/>
        <end position="295"/>
    </location>
</feature>
<comment type="subcellular location">
    <subcellularLocation>
        <location evidence="1">Cell membrane</location>
        <topology evidence="1">Multi-pass membrane protein</topology>
    </subcellularLocation>
</comment>
<keyword evidence="2" id="KW-1003">Cell membrane</keyword>
<evidence type="ECO:0000256" key="3">
    <source>
        <dbReference type="ARBA" id="ARBA00022692"/>
    </source>
</evidence>
<dbReference type="EMBL" id="SNSQ01000101">
    <property type="protein sequence ID" value="TEU32372.1"/>
    <property type="molecule type" value="Genomic_DNA"/>
</dbReference>
<name>A0AAX2RA36_BURCE</name>
<evidence type="ECO:0000256" key="1">
    <source>
        <dbReference type="ARBA" id="ARBA00004651"/>
    </source>
</evidence>
<dbReference type="InterPro" id="IPR001851">
    <property type="entry name" value="ABC_transp_permease"/>
</dbReference>
<feature type="transmembrane region" description="Helical" evidence="6">
    <location>
        <begin position="151"/>
        <end position="171"/>
    </location>
</feature>
<keyword evidence="3 6" id="KW-0812">Transmembrane</keyword>
<dbReference type="GO" id="GO:0022857">
    <property type="term" value="F:transmembrane transporter activity"/>
    <property type="evidence" value="ECO:0007669"/>
    <property type="project" value="InterPro"/>
</dbReference>
<dbReference type="Proteomes" id="UP000298234">
    <property type="component" value="Unassembled WGS sequence"/>
</dbReference>
<dbReference type="RefSeq" id="WP_134257257.1">
    <property type="nucleotide sequence ID" value="NZ_SNSF01000051.1"/>
</dbReference>
<keyword evidence="4 6" id="KW-1133">Transmembrane helix</keyword>
<gene>
    <name evidence="7" type="ORF">E3D37_43130</name>
</gene>
<feature type="transmembrane region" description="Helical" evidence="6">
    <location>
        <begin position="202"/>
        <end position="221"/>
    </location>
</feature>
<accession>A0AAX2RA36</accession>
<proteinExistence type="predicted"/>
<keyword evidence="5 6" id="KW-0472">Membrane</keyword>
<organism evidence="7 8">
    <name type="scientific">Burkholderia cepacia</name>
    <name type="common">Pseudomonas cepacia</name>
    <dbReference type="NCBI Taxonomy" id="292"/>
    <lineage>
        <taxon>Bacteria</taxon>
        <taxon>Pseudomonadati</taxon>
        <taxon>Pseudomonadota</taxon>
        <taxon>Betaproteobacteria</taxon>
        <taxon>Burkholderiales</taxon>
        <taxon>Burkholderiaceae</taxon>
        <taxon>Burkholderia</taxon>
        <taxon>Burkholderia cepacia complex</taxon>
    </lineage>
</organism>
<evidence type="ECO:0000313" key="8">
    <source>
        <dbReference type="Proteomes" id="UP000298234"/>
    </source>
</evidence>
<feature type="transmembrane region" description="Helical" evidence="6">
    <location>
        <begin position="55"/>
        <end position="79"/>
    </location>
</feature>
<evidence type="ECO:0000256" key="5">
    <source>
        <dbReference type="ARBA" id="ARBA00023136"/>
    </source>
</evidence>
<dbReference type="CDD" id="cd06579">
    <property type="entry name" value="TM_PBP1_transp_AraH_like"/>
    <property type="match status" value="1"/>
</dbReference>
<evidence type="ECO:0000256" key="4">
    <source>
        <dbReference type="ARBA" id="ARBA00022989"/>
    </source>
</evidence>
<feature type="transmembrane region" description="Helical" evidence="6">
    <location>
        <begin position="86"/>
        <end position="107"/>
    </location>
</feature>
<feature type="transmembrane region" description="Helical" evidence="6">
    <location>
        <begin position="242"/>
        <end position="269"/>
    </location>
</feature>
<dbReference type="PANTHER" id="PTHR32196">
    <property type="entry name" value="ABC TRANSPORTER PERMEASE PROTEIN YPHD-RELATED-RELATED"/>
    <property type="match status" value="1"/>
</dbReference>
<evidence type="ECO:0000256" key="2">
    <source>
        <dbReference type="ARBA" id="ARBA00022475"/>
    </source>
</evidence>
<dbReference type="GO" id="GO:0005886">
    <property type="term" value="C:plasma membrane"/>
    <property type="evidence" value="ECO:0007669"/>
    <property type="project" value="UniProtKB-SubCell"/>
</dbReference>
<dbReference type="AlphaFoldDB" id="A0AAX2RA36"/>
<comment type="caution">
    <text evidence="7">The sequence shown here is derived from an EMBL/GenBank/DDBJ whole genome shotgun (WGS) entry which is preliminary data.</text>
</comment>
<dbReference type="Pfam" id="PF02653">
    <property type="entry name" value="BPD_transp_2"/>
    <property type="match status" value="1"/>
</dbReference>
<dbReference type="PANTHER" id="PTHR32196:SF63">
    <property type="entry name" value="INNER MEMBRANE ABC TRANSPORTER PERMEASE PROTEIN YJFF"/>
    <property type="match status" value="1"/>
</dbReference>
<sequence length="305" mass="30351">MKATRTGVTRYAASLPLLLCIALMVAVPDFRQMQNVVNFSGQIAALLMVSLGQMFVTLAGGIDLSVGSVVSLASCIVAMQPDPASGVLLALLAGASVGLLNGVGVAIGNVHPFVTTLSTATILQGGCYLVLPVPGGQIAPALGWLASGNLYGVPLSLAWCAVSIGFAWHVVARSRLGLHLHAIGAGAHSAHLNGVRVRATTIAAHVLCGLMAAAAGIYLAARVSAGDPTIGAEFALESVAAVALGGVQLTGGVGGVAAVLVGVATLGLLTNGLNLFGISPFLASVAVGMLLLLAVGGQRRKTVGL</sequence>
<evidence type="ECO:0000313" key="7">
    <source>
        <dbReference type="EMBL" id="TEU32372.1"/>
    </source>
</evidence>